<dbReference type="InterPro" id="IPR003451">
    <property type="entry name" value="LytB/IspH"/>
</dbReference>
<dbReference type="GO" id="GO:0050992">
    <property type="term" value="P:dimethylallyl diphosphate biosynthetic process"/>
    <property type="evidence" value="ECO:0007669"/>
    <property type="project" value="InterPro"/>
</dbReference>
<evidence type="ECO:0000256" key="3">
    <source>
        <dbReference type="ARBA" id="ARBA00022723"/>
    </source>
</evidence>
<dbReference type="GO" id="GO:0051539">
    <property type="term" value="F:4 iron, 4 sulfur cluster binding"/>
    <property type="evidence" value="ECO:0007669"/>
    <property type="project" value="UniProtKB-KW"/>
</dbReference>
<dbReference type="AlphaFoldDB" id="X1BMW6"/>
<dbReference type="Pfam" id="PF02401">
    <property type="entry name" value="LYTB"/>
    <property type="match status" value="1"/>
</dbReference>
<name>X1BMW6_9ZZZZ</name>
<gene>
    <name evidence="6" type="ORF">S01H4_43235</name>
</gene>
<dbReference type="GO" id="GO:0051745">
    <property type="term" value="F:4-hydroxy-3-methylbut-2-enyl diphosphate reductase activity"/>
    <property type="evidence" value="ECO:0007669"/>
    <property type="project" value="InterPro"/>
</dbReference>
<feature type="non-terminal residue" evidence="6">
    <location>
        <position position="1"/>
    </location>
</feature>
<organism evidence="6">
    <name type="scientific">marine sediment metagenome</name>
    <dbReference type="NCBI Taxonomy" id="412755"/>
    <lineage>
        <taxon>unclassified sequences</taxon>
        <taxon>metagenomes</taxon>
        <taxon>ecological metagenomes</taxon>
    </lineage>
</organism>
<keyword evidence="2" id="KW-0004">4Fe-4S</keyword>
<dbReference type="EMBL" id="BART01023833">
    <property type="protein sequence ID" value="GAG97284.1"/>
    <property type="molecule type" value="Genomic_DNA"/>
</dbReference>
<reference evidence="6" key="1">
    <citation type="journal article" date="2014" name="Front. Microbiol.">
        <title>High frequency of phylogenetically diverse reductive dehalogenase-homologous genes in deep subseafloor sedimentary metagenomes.</title>
        <authorList>
            <person name="Kawai M."/>
            <person name="Futagami T."/>
            <person name="Toyoda A."/>
            <person name="Takaki Y."/>
            <person name="Nishi S."/>
            <person name="Hori S."/>
            <person name="Arai W."/>
            <person name="Tsubouchi T."/>
            <person name="Morono Y."/>
            <person name="Uchiyama I."/>
            <person name="Ito T."/>
            <person name="Fujiyama A."/>
            <person name="Inagaki F."/>
            <person name="Takami H."/>
        </authorList>
    </citation>
    <scope>NUCLEOTIDE SEQUENCE</scope>
    <source>
        <strain evidence="6">Expedition CK06-06</strain>
    </source>
</reference>
<keyword evidence="3" id="KW-0479">Metal-binding</keyword>
<evidence type="ECO:0008006" key="7">
    <source>
        <dbReference type="Google" id="ProtNLM"/>
    </source>
</evidence>
<evidence type="ECO:0000256" key="4">
    <source>
        <dbReference type="ARBA" id="ARBA00023004"/>
    </source>
</evidence>
<accession>X1BMW6</accession>
<dbReference type="Gene3D" id="3.40.1010.20">
    <property type="entry name" value="4-hydroxy-3-methylbut-2-enyl diphosphate reductase, catalytic domain"/>
    <property type="match status" value="1"/>
</dbReference>
<comment type="cofactor">
    <cofactor evidence="1">
        <name>[4Fe-4S] cluster</name>
        <dbReference type="ChEBI" id="CHEBI:49883"/>
    </cofactor>
</comment>
<dbReference type="GO" id="GO:0019288">
    <property type="term" value="P:isopentenyl diphosphate biosynthetic process, methylerythritol 4-phosphate pathway"/>
    <property type="evidence" value="ECO:0007669"/>
    <property type="project" value="InterPro"/>
</dbReference>
<evidence type="ECO:0000256" key="2">
    <source>
        <dbReference type="ARBA" id="ARBA00022485"/>
    </source>
</evidence>
<proteinExistence type="predicted"/>
<keyword evidence="4" id="KW-0408">Iron</keyword>
<dbReference type="GO" id="GO:0046872">
    <property type="term" value="F:metal ion binding"/>
    <property type="evidence" value="ECO:0007669"/>
    <property type="project" value="UniProtKB-KW"/>
</dbReference>
<keyword evidence="5" id="KW-0411">Iron-sulfur</keyword>
<evidence type="ECO:0000256" key="5">
    <source>
        <dbReference type="ARBA" id="ARBA00023014"/>
    </source>
</evidence>
<protein>
    <recommendedName>
        <fullName evidence="7">4-hydroxy-3-methylbut-2-enyl diphosphate reductase</fullName>
    </recommendedName>
</protein>
<evidence type="ECO:0000313" key="6">
    <source>
        <dbReference type="EMBL" id="GAG97284.1"/>
    </source>
</evidence>
<comment type="caution">
    <text evidence="6">The sequence shown here is derived from an EMBL/GenBank/DDBJ whole genome shotgun (WGS) entry which is preliminary data.</text>
</comment>
<sequence>HHIEVPNELKDVWFKGKKKVGVTAGTSTPDWIIQEVVETLKRR</sequence>
<evidence type="ECO:0000256" key="1">
    <source>
        <dbReference type="ARBA" id="ARBA00001966"/>
    </source>
</evidence>